<feature type="compositionally biased region" description="Gly residues" evidence="6">
    <location>
        <begin position="246"/>
        <end position="262"/>
    </location>
</feature>
<protein>
    <recommendedName>
        <fullName evidence="5">Oxidation resistance protein 1</fullName>
    </recommendedName>
</protein>
<feature type="domain" description="TLDc" evidence="7">
    <location>
        <begin position="115"/>
        <end position="480"/>
    </location>
</feature>
<dbReference type="PROSITE" id="PS51886">
    <property type="entry name" value="TLDC"/>
    <property type="match status" value="1"/>
</dbReference>
<name>A0A2B7WTY1_9EURO</name>
<dbReference type="GO" id="GO:0006979">
    <property type="term" value="P:response to oxidative stress"/>
    <property type="evidence" value="ECO:0007669"/>
    <property type="project" value="TreeGrafter"/>
</dbReference>
<feature type="compositionally biased region" description="Low complexity" evidence="6">
    <location>
        <begin position="20"/>
        <end position="42"/>
    </location>
</feature>
<dbReference type="Pfam" id="PF07534">
    <property type="entry name" value="TLD"/>
    <property type="match status" value="2"/>
</dbReference>
<evidence type="ECO:0000256" key="3">
    <source>
        <dbReference type="ARBA" id="ARBA00023128"/>
    </source>
</evidence>
<comment type="subcellular location">
    <subcellularLocation>
        <location evidence="1">Mitochondrion</location>
    </subcellularLocation>
</comment>
<accession>A0A2B7WTY1</accession>
<evidence type="ECO:0000259" key="7">
    <source>
        <dbReference type="PROSITE" id="PS51886"/>
    </source>
</evidence>
<evidence type="ECO:0000256" key="5">
    <source>
        <dbReference type="ARBA" id="ARBA00040604"/>
    </source>
</evidence>
<keyword evidence="9" id="KW-1185">Reference proteome</keyword>
<feature type="compositionally biased region" description="Low complexity" evidence="6">
    <location>
        <begin position="267"/>
        <end position="282"/>
    </location>
</feature>
<feature type="region of interest" description="Disordered" evidence="6">
    <location>
        <begin position="62"/>
        <end position="99"/>
    </location>
</feature>
<dbReference type="SMART" id="SM00584">
    <property type="entry name" value="TLDc"/>
    <property type="match status" value="1"/>
</dbReference>
<organism evidence="8 9">
    <name type="scientific">Blastomyces parvus</name>
    <dbReference type="NCBI Taxonomy" id="2060905"/>
    <lineage>
        <taxon>Eukaryota</taxon>
        <taxon>Fungi</taxon>
        <taxon>Dikarya</taxon>
        <taxon>Ascomycota</taxon>
        <taxon>Pezizomycotina</taxon>
        <taxon>Eurotiomycetes</taxon>
        <taxon>Eurotiomycetidae</taxon>
        <taxon>Onygenales</taxon>
        <taxon>Ajellomycetaceae</taxon>
        <taxon>Blastomyces</taxon>
    </lineage>
</organism>
<evidence type="ECO:0000313" key="9">
    <source>
        <dbReference type="Proteomes" id="UP000224080"/>
    </source>
</evidence>
<dbReference type="STRING" id="2060905.A0A2B7WTY1"/>
<comment type="similarity">
    <text evidence="2">Belongs to the OXR1 family.</text>
</comment>
<dbReference type="InterPro" id="IPR006571">
    <property type="entry name" value="TLDc_dom"/>
</dbReference>
<feature type="compositionally biased region" description="Polar residues" evidence="6">
    <location>
        <begin position="1"/>
        <end position="19"/>
    </location>
</feature>
<feature type="compositionally biased region" description="Basic and acidic residues" evidence="6">
    <location>
        <begin position="320"/>
        <end position="330"/>
    </location>
</feature>
<dbReference type="EMBL" id="PDNC01000093">
    <property type="protein sequence ID" value="PGG99941.1"/>
    <property type="molecule type" value="Genomic_DNA"/>
</dbReference>
<feature type="compositionally biased region" description="Polar residues" evidence="6">
    <location>
        <begin position="288"/>
        <end position="319"/>
    </location>
</feature>
<dbReference type="GO" id="GO:0005634">
    <property type="term" value="C:nucleus"/>
    <property type="evidence" value="ECO:0007669"/>
    <property type="project" value="TreeGrafter"/>
</dbReference>
<feature type="compositionally biased region" description="Gly residues" evidence="6">
    <location>
        <begin position="370"/>
        <end position="381"/>
    </location>
</feature>
<comment type="caution">
    <text evidence="8">The sequence shown here is derived from an EMBL/GenBank/DDBJ whole genome shotgun (WGS) entry which is preliminary data.</text>
</comment>
<dbReference type="AlphaFoldDB" id="A0A2B7WTY1"/>
<feature type="region of interest" description="Disordered" evidence="6">
    <location>
        <begin position="238"/>
        <end position="402"/>
    </location>
</feature>
<evidence type="ECO:0000256" key="6">
    <source>
        <dbReference type="SAM" id="MobiDB-lite"/>
    </source>
</evidence>
<dbReference type="PANTHER" id="PTHR23354:SF62">
    <property type="entry name" value="MUSTARD, ISOFORM V"/>
    <property type="match status" value="1"/>
</dbReference>
<gene>
    <name evidence="8" type="ORF">GX51_06047</name>
</gene>
<dbReference type="PANTHER" id="PTHR23354">
    <property type="entry name" value="NUCLEOLAR PROTEIN 7/ESTROGEN RECEPTOR COACTIVATOR-RELATED"/>
    <property type="match status" value="1"/>
</dbReference>
<feature type="region of interest" description="Disordered" evidence="6">
    <location>
        <begin position="1"/>
        <end position="44"/>
    </location>
</feature>
<dbReference type="Proteomes" id="UP000224080">
    <property type="component" value="Unassembled WGS sequence"/>
</dbReference>
<comment type="function">
    <text evidence="4">May be involved in protection from oxidative damage.</text>
</comment>
<proteinExistence type="inferred from homology"/>
<keyword evidence="3" id="KW-0496">Mitochondrion</keyword>
<dbReference type="GO" id="GO:0005739">
    <property type="term" value="C:mitochondrion"/>
    <property type="evidence" value="ECO:0007669"/>
    <property type="project" value="UniProtKB-SubCell"/>
</dbReference>
<evidence type="ECO:0000256" key="2">
    <source>
        <dbReference type="ARBA" id="ARBA00009540"/>
    </source>
</evidence>
<reference evidence="8 9" key="1">
    <citation type="submission" date="2017-10" db="EMBL/GenBank/DDBJ databases">
        <title>Comparative genomics in systemic dimorphic fungi from Ajellomycetaceae.</title>
        <authorList>
            <person name="Munoz J.F."/>
            <person name="Mcewen J.G."/>
            <person name="Clay O.K."/>
            <person name="Cuomo C.A."/>
        </authorList>
    </citation>
    <scope>NUCLEOTIDE SEQUENCE [LARGE SCALE GENOMIC DNA]</scope>
    <source>
        <strain evidence="8 9">UAMH130</strain>
    </source>
</reference>
<evidence type="ECO:0000313" key="8">
    <source>
        <dbReference type="EMBL" id="PGG99941.1"/>
    </source>
</evidence>
<evidence type="ECO:0000256" key="1">
    <source>
        <dbReference type="ARBA" id="ARBA00004173"/>
    </source>
</evidence>
<evidence type="ECO:0000256" key="4">
    <source>
        <dbReference type="ARBA" id="ARBA00037112"/>
    </source>
</evidence>
<dbReference type="OrthoDB" id="26679at2759"/>
<sequence length="481" mass="50041">MSASEDSFNPPSSSLSPARTSPTRSQSQSQSQSRIQGSQSPSAASYLAYPVSHVVSGLYRRLTEPTPSGSTSKKPSLDPMSVSEVYNPPHRTASPFQPPPLTPLTLKAAGSPSHILLTRSLAEEIRLLVPPRLQLMDTWQLAYSLDRDGSSLLTLYDKCREFGNKSQRAGYVLVVKDSSNAALGGGGGGAGTSGGAVFGAYLTDPPHPAAHYYGTGECFLWRASVLPSTPLMQVRSTSATTTTAGNGVGEGKATGAGIGAGGQVQSNEGDNNNNDLLELAGLPLPPSADTTQVRGRTTTLRGEESSNANAANYDGSTFSRLHESPSRIEDGPDTTSSTGKRGDGDSSRSRYGGGLLSPTQQRSASRGTNGSSGNGGSGDGGQQVAPANYLPTGASRSGSGATTPERIRFKAFPYSGVNDYMILCETGFLSVGGGDGHYGLWLDDSFEKGVSNTCPTFGNEPLSDEGTKFDVLGVEVWYIGS</sequence>
<feature type="compositionally biased region" description="Low complexity" evidence="6">
    <location>
        <begin position="65"/>
        <end position="74"/>
    </location>
</feature>